<feature type="compositionally biased region" description="Basic and acidic residues" evidence="1">
    <location>
        <begin position="82"/>
        <end position="93"/>
    </location>
</feature>
<dbReference type="HOGENOM" id="CLU_2110602_0_0_1"/>
<feature type="region of interest" description="Disordered" evidence="1">
    <location>
        <begin position="80"/>
        <end position="115"/>
    </location>
</feature>
<dbReference type="EMBL" id="AFRT01005683">
    <property type="protein sequence ID" value="ELU35682.1"/>
    <property type="molecule type" value="Genomic_DNA"/>
</dbReference>
<feature type="region of interest" description="Disordered" evidence="1">
    <location>
        <begin position="24"/>
        <end position="45"/>
    </location>
</feature>
<dbReference type="AlphaFoldDB" id="L8WG39"/>
<evidence type="ECO:0000256" key="1">
    <source>
        <dbReference type="SAM" id="MobiDB-lite"/>
    </source>
</evidence>
<name>L8WG39_THACA</name>
<comment type="caution">
    <text evidence="2">The sequence shown here is derived from an EMBL/GenBank/DDBJ whole genome shotgun (WGS) entry which is preliminary data.</text>
</comment>
<accession>L8WG39</accession>
<evidence type="ECO:0000313" key="3">
    <source>
        <dbReference type="Proteomes" id="UP000011668"/>
    </source>
</evidence>
<keyword evidence="3" id="KW-1185">Reference proteome</keyword>
<protein>
    <submittedName>
        <fullName evidence="2">Uncharacterized protein</fullName>
    </submittedName>
</protein>
<sequence>MGVEAPELKELVDEADDGMAVGLGGWASDGDEAQRATGVGSRSGMVSGGSGMCVLWGEGDATGNGTSCFSESALARAASYEKSPKCSSSRDTRLPLLRSSRPAGTQPCAHGEWEV</sequence>
<evidence type="ECO:0000313" key="2">
    <source>
        <dbReference type="EMBL" id="ELU35682.1"/>
    </source>
</evidence>
<dbReference type="Proteomes" id="UP000011668">
    <property type="component" value="Unassembled WGS sequence"/>
</dbReference>
<proteinExistence type="predicted"/>
<gene>
    <name evidence="2" type="ORF">AG1IA_10288</name>
</gene>
<reference evidence="2 3" key="1">
    <citation type="journal article" date="2013" name="Nat. Commun.">
        <title>The evolution and pathogenic mechanisms of the rice sheath blight pathogen.</title>
        <authorList>
            <person name="Zheng A."/>
            <person name="Lin R."/>
            <person name="Xu L."/>
            <person name="Qin P."/>
            <person name="Tang C."/>
            <person name="Ai P."/>
            <person name="Zhang D."/>
            <person name="Liu Y."/>
            <person name="Sun Z."/>
            <person name="Feng H."/>
            <person name="Wang Y."/>
            <person name="Chen Y."/>
            <person name="Liang X."/>
            <person name="Fu R."/>
            <person name="Li Q."/>
            <person name="Zhang J."/>
            <person name="Yu X."/>
            <person name="Xie Z."/>
            <person name="Ding L."/>
            <person name="Guan P."/>
            <person name="Tang J."/>
            <person name="Liang Y."/>
            <person name="Wang S."/>
            <person name="Deng Q."/>
            <person name="Li S."/>
            <person name="Zhu J."/>
            <person name="Wang L."/>
            <person name="Liu H."/>
            <person name="Li P."/>
        </authorList>
    </citation>
    <scope>NUCLEOTIDE SEQUENCE [LARGE SCALE GENOMIC DNA]</scope>
    <source>
        <strain evidence="3">AG-1 IA</strain>
    </source>
</reference>
<organism evidence="2 3">
    <name type="scientific">Thanatephorus cucumeris (strain AG1-IA)</name>
    <name type="common">Rice sheath blight fungus</name>
    <name type="synonym">Rhizoctonia solani</name>
    <dbReference type="NCBI Taxonomy" id="983506"/>
    <lineage>
        <taxon>Eukaryota</taxon>
        <taxon>Fungi</taxon>
        <taxon>Dikarya</taxon>
        <taxon>Basidiomycota</taxon>
        <taxon>Agaricomycotina</taxon>
        <taxon>Agaricomycetes</taxon>
        <taxon>Cantharellales</taxon>
        <taxon>Ceratobasidiaceae</taxon>
        <taxon>Rhizoctonia</taxon>
        <taxon>Rhizoctonia solani AG-1</taxon>
    </lineage>
</organism>